<evidence type="ECO:0000313" key="8">
    <source>
        <dbReference type="Proteomes" id="UP000045706"/>
    </source>
</evidence>
<dbReference type="PANTHER" id="PTHR47961:SF4">
    <property type="entry name" value="ACTIVATING SIGNAL COINTEGRATOR 1 COMPLEX SUBUNIT 3"/>
    <property type="match status" value="1"/>
</dbReference>
<dbReference type="PANTHER" id="PTHR47961">
    <property type="entry name" value="DNA POLYMERASE THETA, PUTATIVE (AFU_ORTHOLOGUE AFUA_1G05260)-RELATED"/>
    <property type="match status" value="1"/>
</dbReference>
<evidence type="ECO:0008006" key="9">
    <source>
        <dbReference type="Google" id="ProtNLM"/>
    </source>
</evidence>
<dbReference type="InterPro" id="IPR050474">
    <property type="entry name" value="Hel308_SKI2-like"/>
</dbReference>
<keyword evidence="2" id="KW-0378">Hydrolase</keyword>
<dbReference type="InterPro" id="IPR027417">
    <property type="entry name" value="P-loop_NTPase"/>
</dbReference>
<dbReference type="GO" id="GO:0005524">
    <property type="term" value="F:ATP binding"/>
    <property type="evidence" value="ECO:0007669"/>
    <property type="project" value="UniProtKB-KW"/>
</dbReference>
<evidence type="ECO:0000313" key="7">
    <source>
        <dbReference type="Proteomes" id="UP000044602"/>
    </source>
</evidence>
<protein>
    <recommendedName>
        <fullName evidence="9">Helicase ATP-binding domain-containing protein</fullName>
    </recommendedName>
</protein>
<gene>
    <name evidence="5" type="ORF">BN1708_020305</name>
    <name evidence="6" type="ORF">BN1723_020693</name>
</gene>
<keyword evidence="4" id="KW-0067">ATP-binding</keyword>
<dbReference type="Proteomes" id="UP000044602">
    <property type="component" value="Unassembled WGS sequence"/>
</dbReference>
<dbReference type="Gene3D" id="3.40.50.300">
    <property type="entry name" value="P-loop containing nucleotide triphosphate hydrolases"/>
    <property type="match status" value="1"/>
</dbReference>
<feature type="non-terminal residue" evidence="5">
    <location>
        <position position="1"/>
    </location>
</feature>
<name>A0A0G4MTR8_VERLO</name>
<dbReference type="GO" id="GO:0004386">
    <property type="term" value="F:helicase activity"/>
    <property type="evidence" value="ECO:0007669"/>
    <property type="project" value="UniProtKB-KW"/>
</dbReference>
<dbReference type="Proteomes" id="UP000045706">
    <property type="component" value="Unassembled WGS sequence"/>
</dbReference>
<organism evidence="5 7">
    <name type="scientific">Verticillium longisporum</name>
    <name type="common">Verticillium dahliae var. longisporum</name>
    <dbReference type="NCBI Taxonomy" id="100787"/>
    <lineage>
        <taxon>Eukaryota</taxon>
        <taxon>Fungi</taxon>
        <taxon>Dikarya</taxon>
        <taxon>Ascomycota</taxon>
        <taxon>Pezizomycotina</taxon>
        <taxon>Sordariomycetes</taxon>
        <taxon>Hypocreomycetidae</taxon>
        <taxon>Glomerellales</taxon>
        <taxon>Plectosphaerellaceae</taxon>
        <taxon>Verticillium</taxon>
    </lineage>
</organism>
<evidence type="ECO:0000256" key="2">
    <source>
        <dbReference type="ARBA" id="ARBA00022801"/>
    </source>
</evidence>
<keyword evidence="1" id="KW-0547">Nucleotide-binding</keyword>
<dbReference type="GO" id="GO:0005634">
    <property type="term" value="C:nucleus"/>
    <property type="evidence" value="ECO:0007669"/>
    <property type="project" value="TreeGrafter"/>
</dbReference>
<dbReference type="SUPFAM" id="SSF52540">
    <property type="entry name" value="P-loop containing nucleoside triphosphate hydrolases"/>
    <property type="match status" value="1"/>
</dbReference>
<evidence type="ECO:0000313" key="6">
    <source>
        <dbReference type="EMBL" id="CRK48939.1"/>
    </source>
</evidence>
<dbReference type="EMBL" id="CVQH01024789">
    <property type="protein sequence ID" value="CRK37577.1"/>
    <property type="molecule type" value="Genomic_DNA"/>
</dbReference>
<evidence type="ECO:0000313" key="5">
    <source>
        <dbReference type="EMBL" id="CRK37577.1"/>
    </source>
</evidence>
<dbReference type="AlphaFoldDB" id="A0A0G4MTR8"/>
<evidence type="ECO:0000256" key="4">
    <source>
        <dbReference type="ARBA" id="ARBA00022840"/>
    </source>
</evidence>
<dbReference type="EMBL" id="CVQI01038102">
    <property type="protein sequence ID" value="CRK48939.1"/>
    <property type="molecule type" value="Genomic_DNA"/>
</dbReference>
<dbReference type="GO" id="GO:0016787">
    <property type="term" value="F:hydrolase activity"/>
    <property type="evidence" value="ECO:0007669"/>
    <property type="project" value="UniProtKB-KW"/>
</dbReference>
<sequence length="82" mass="9552">WKRRAEVQKVALFIADEIHLLGGSMGYIYEVIVSRMHYIRMQTELPMRIVALSVSLANARDLGEWIDAKKHDIYNFSPHVRP</sequence>
<feature type="non-terminal residue" evidence="5">
    <location>
        <position position="82"/>
    </location>
</feature>
<reference evidence="7 8" key="1">
    <citation type="submission" date="2015-05" db="EMBL/GenBank/DDBJ databases">
        <authorList>
            <person name="Fogelqvist Johan"/>
        </authorList>
    </citation>
    <scope>NUCLEOTIDE SEQUENCE [LARGE SCALE GENOMIC DNA]</scope>
    <source>
        <strain evidence="5">VL1</strain>
        <strain evidence="6">VL2</strain>
    </source>
</reference>
<keyword evidence="3" id="KW-0347">Helicase</keyword>
<evidence type="ECO:0000256" key="3">
    <source>
        <dbReference type="ARBA" id="ARBA00022806"/>
    </source>
</evidence>
<dbReference type="STRING" id="100787.A0A0G4MTR8"/>
<proteinExistence type="predicted"/>
<accession>A0A0G4MTR8</accession>
<evidence type="ECO:0000256" key="1">
    <source>
        <dbReference type="ARBA" id="ARBA00022741"/>
    </source>
</evidence>
<keyword evidence="7" id="KW-1185">Reference proteome</keyword>